<evidence type="ECO:0000313" key="4">
    <source>
        <dbReference type="Proteomes" id="UP000324974"/>
    </source>
</evidence>
<feature type="transmembrane region" description="Helical" evidence="1">
    <location>
        <begin position="188"/>
        <end position="212"/>
    </location>
</feature>
<protein>
    <recommendedName>
        <fullName evidence="2">GYF domain-containing protein</fullName>
    </recommendedName>
</protein>
<evidence type="ECO:0000259" key="2">
    <source>
        <dbReference type="Pfam" id="PF14237"/>
    </source>
</evidence>
<dbReference type="Proteomes" id="UP000324974">
    <property type="component" value="Chromosome"/>
</dbReference>
<evidence type="ECO:0000313" key="3">
    <source>
        <dbReference type="EMBL" id="QEL17658.1"/>
    </source>
</evidence>
<dbReference type="EMBL" id="CP042425">
    <property type="protein sequence ID" value="QEL17658.1"/>
    <property type="molecule type" value="Genomic_DNA"/>
</dbReference>
<dbReference type="RefSeq" id="WP_149112240.1">
    <property type="nucleotide sequence ID" value="NZ_CP042425.1"/>
</dbReference>
<keyword evidence="1" id="KW-0812">Transmembrane</keyword>
<keyword evidence="1" id="KW-1133">Transmembrane helix</keyword>
<keyword evidence="4" id="KW-1185">Reference proteome</keyword>
<name>A0A5C1AL78_9BACT</name>
<feature type="domain" description="GYF" evidence="2">
    <location>
        <begin position="6"/>
        <end position="44"/>
    </location>
</feature>
<dbReference type="AlphaFoldDB" id="A0A5C1AL78"/>
<dbReference type="KEGG" id="lrs:PX52LOC_04656"/>
<feature type="transmembrane region" description="Helical" evidence="1">
    <location>
        <begin position="267"/>
        <end position="284"/>
    </location>
</feature>
<sequence length="403" mass="42237">MTDGSWYYAKGGQRVGPFTFAQLQQLAGAGAIAPADPVARDGDAAAAGADVPGLIQPGPGGPARTRLVACPRCQAPVSDAADVCPHCGHTQDPLLARAPGGESAPCPRCHTQSLVRREYAFCFGNCRGCGRPLADLHPGRVLAFRIDQAYADFERWREGPRLWWVGTTAAALGAVAGASLVSPDRPGAFPLLGATGGVFVALALLSPVYYVAFVRGRRGLPLPHDGHRVTAGEWRAAGRRAFDRRRAEHAAGAPEAAAREVRFKVELGLLIAAVIALTVLLNWTHAEGVSHRRAAAAQAGTAMAAGIVATKDEGLFSHEVVLRNDAPAAYEACDLTLVVSFANGRQQSVPLPWGAWGAGERKAVKVSAAGRIERLDLTGTMVDAASRAVGRLDAKFAWPSGGR</sequence>
<feature type="transmembrane region" description="Helical" evidence="1">
    <location>
        <begin position="162"/>
        <end position="182"/>
    </location>
</feature>
<evidence type="ECO:0000256" key="1">
    <source>
        <dbReference type="SAM" id="Phobius"/>
    </source>
</evidence>
<dbReference type="Pfam" id="PF14237">
    <property type="entry name" value="GYF_2"/>
    <property type="match status" value="1"/>
</dbReference>
<dbReference type="OrthoDB" id="8685152at2"/>
<gene>
    <name evidence="3" type="ORF">PX52LOC_04656</name>
</gene>
<organism evidence="3 4">
    <name type="scientific">Limnoglobus roseus</name>
    <dbReference type="NCBI Taxonomy" id="2598579"/>
    <lineage>
        <taxon>Bacteria</taxon>
        <taxon>Pseudomonadati</taxon>
        <taxon>Planctomycetota</taxon>
        <taxon>Planctomycetia</taxon>
        <taxon>Gemmatales</taxon>
        <taxon>Gemmataceae</taxon>
        <taxon>Limnoglobus</taxon>
    </lineage>
</organism>
<proteinExistence type="predicted"/>
<dbReference type="InterPro" id="IPR025640">
    <property type="entry name" value="GYF_2"/>
</dbReference>
<accession>A0A5C1AL78</accession>
<reference evidence="4" key="1">
    <citation type="submission" date="2019-08" db="EMBL/GenBank/DDBJ databases">
        <title>Limnoglobus roseus gen. nov., sp. nov., a novel freshwater planctomycete with a giant genome from the family Gemmataceae.</title>
        <authorList>
            <person name="Kulichevskaya I.S."/>
            <person name="Naumoff D.G."/>
            <person name="Miroshnikov K."/>
            <person name="Ivanova A."/>
            <person name="Philippov D.A."/>
            <person name="Hakobyan A."/>
            <person name="Rijpstra I.C."/>
            <person name="Sinninghe Damste J.S."/>
            <person name="Liesack W."/>
            <person name="Dedysh S.N."/>
        </authorList>
    </citation>
    <scope>NUCLEOTIDE SEQUENCE [LARGE SCALE GENOMIC DNA]</scope>
    <source>
        <strain evidence="4">PX52</strain>
    </source>
</reference>
<keyword evidence="1" id="KW-0472">Membrane</keyword>